<feature type="chain" id="PRO_5011618752" evidence="5">
    <location>
        <begin position="17"/>
        <end position="198"/>
    </location>
</feature>
<dbReference type="GO" id="GO:0009279">
    <property type="term" value="C:cell outer membrane"/>
    <property type="evidence" value="ECO:0007669"/>
    <property type="project" value="UniProtKB-SubCell"/>
</dbReference>
<keyword evidence="5" id="KW-0732">Signal</keyword>
<evidence type="ECO:0000259" key="6">
    <source>
        <dbReference type="PROSITE" id="PS51123"/>
    </source>
</evidence>
<name>A0A1I4PHX3_9BURK</name>
<dbReference type="InterPro" id="IPR006665">
    <property type="entry name" value="OmpA-like"/>
</dbReference>
<dbReference type="PANTHER" id="PTHR30329">
    <property type="entry name" value="STATOR ELEMENT OF FLAGELLAR MOTOR COMPLEX"/>
    <property type="match status" value="1"/>
</dbReference>
<keyword evidence="8" id="KW-1185">Reference proteome</keyword>
<dbReference type="Proteomes" id="UP000199470">
    <property type="component" value="Unassembled WGS sequence"/>
</dbReference>
<dbReference type="InterPro" id="IPR050330">
    <property type="entry name" value="Bact_OuterMem_StrucFunc"/>
</dbReference>
<sequence>MGAALIWIVCALAALAQSQRAPSERVVLLPSQDGRASAVVIVTAAGQTVLDQPYLSVAIGRDGAVSTASETAGAVQQRYAATLAALPQRAAVFLLYFDTATEALVPESLARLEQIKLELARRPAPEIVVIGHTDTVDTSAYNDELSLKRALAVKQILVEVGIAADSISASGRGEREPLVPTRDRVAEPRNRRVEIRVR</sequence>
<dbReference type="PANTHER" id="PTHR30329:SF21">
    <property type="entry name" value="LIPOPROTEIN YIAD-RELATED"/>
    <property type="match status" value="1"/>
</dbReference>
<feature type="domain" description="OmpA-like" evidence="6">
    <location>
        <begin position="84"/>
        <end position="198"/>
    </location>
</feature>
<dbReference type="EMBL" id="FOTW01000016">
    <property type="protein sequence ID" value="SFM27431.1"/>
    <property type="molecule type" value="Genomic_DNA"/>
</dbReference>
<feature type="signal peptide" evidence="5">
    <location>
        <begin position="1"/>
        <end position="16"/>
    </location>
</feature>
<dbReference type="CDD" id="cd07185">
    <property type="entry name" value="OmpA_C-like"/>
    <property type="match status" value="1"/>
</dbReference>
<dbReference type="STRING" id="758825.SAMN02982985_03434"/>
<dbReference type="AlphaFoldDB" id="A0A1I4PHX3"/>
<evidence type="ECO:0000256" key="1">
    <source>
        <dbReference type="ARBA" id="ARBA00004442"/>
    </source>
</evidence>
<gene>
    <name evidence="7" type="ORF">SAMN02982985_03434</name>
</gene>
<dbReference type="SUPFAM" id="SSF103088">
    <property type="entry name" value="OmpA-like"/>
    <property type="match status" value="1"/>
</dbReference>
<evidence type="ECO:0000256" key="3">
    <source>
        <dbReference type="ARBA" id="ARBA00023237"/>
    </source>
</evidence>
<dbReference type="RefSeq" id="WP_093388912.1">
    <property type="nucleotide sequence ID" value="NZ_FOTW01000016.1"/>
</dbReference>
<keyword evidence="2 4" id="KW-0472">Membrane</keyword>
<evidence type="ECO:0000313" key="7">
    <source>
        <dbReference type="EMBL" id="SFM27431.1"/>
    </source>
</evidence>
<dbReference type="PROSITE" id="PS51123">
    <property type="entry name" value="OMPA_2"/>
    <property type="match status" value="1"/>
</dbReference>
<dbReference type="Pfam" id="PF00691">
    <property type="entry name" value="OmpA"/>
    <property type="match status" value="1"/>
</dbReference>
<accession>A0A1I4PHX3</accession>
<dbReference type="InterPro" id="IPR006664">
    <property type="entry name" value="OMP_bac"/>
</dbReference>
<evidence type="ECO:0000256" key="5">
    <source>
        <dbReference type="SAM" id="SignalP"/>
    </source>
</evidence>
<organism evidence="7 8">
    <name type="scientific">Rugamonas rubra</name>
    <dbReference type="NCBI Taxonomy" id="758825"/>
    <lineage>
        <taxon>Bacteria</taxon>
        <taxon>Pseudomonadati</taxon>
        <taxon>Pseudomonadota</taxon>
        <taxon>Betaproteobacteria</taxon>
        <taxon>Burkholderiales</taxon>
        <taxon>Oxalobacteraceae</taxon>
        <taxon>Telluria group</taxon>
        <taxon>Rugamonas</taxon>
    </lineage>
</organism>
<dbReference type="Gene3D" id="3.30.1330.60">
    <property type="entry name" value="OmpA-like domain"/>
    <property type="match status" value="1"/>
</dbReference>
<keyword evidence="3" id="KW-0998">Cell outer membrane</keyword>
<evidence type="ECO:0000313" key="8">
    <source>
        <dbReference type="Proteomes" id="UP000199470"/>
    </source>
</evidence>
<evidence type="ECO:0000256" key="4">
    <source>
        <dbReference type="PROSITE-ProRule" id="PRU00473"/>
    </source>
</evidence>
<dbReference type="PRINTS" id="PR01021">
    <property type="entry name" value="OMPADOMAIN"/>
</dbReference>
<comment type="subcellular location">
    <subcellularLocation>
        <location evidence="1">Cell outer membrane</location>
    </subcellularLocation>
</comment>
<proteinExistence type="predicted"/>
<reference evidence="7 8" key="1">
    <citation type="submission" date="2016-10" db="EMBL/GenBank/DDBJ databases">
        <authorList>
            <person name="de Groot N.N."/>
        </authorList>
    </citation>
    <scope>NUCLEOTIDE SEQUENCE [LARGE SCALE GENOMIC DNA]</scope>
    <source>
        <strain evidence="7 8">ATCC 43154</strain>
    </source>
</reference>
<dbReference type="OrthoDB" id="8586796at2"/>
<dbReference type="InterPro" id="IPR036737">
    <property type="entry name" value="OmpA-like_sf"/>
</dbReference>
<evidence type="ECO:0000256" key="2">
    <source>
        <dbReference type="ARBA" id="ARBA00023136"/>
    </source>
</evidence>
<protein>
    <submittedName>
        <fullName evidence="7">OmpA family protein</fullName>
    </submittedName>
</protein>